<feature type="non-terminal residue" evidence="1">
    <location>
        <position position="111"/>
    </location>
</feature>
<evidence type="ECO:0000313" key="1">
    <source>
        <dbReference type="EMBL" id="CEK61759.1"/>
    </source>
</evidence>
<dbReference type="SUPFAM" id="SSF46966">
    <property type="entry name" value="Spectrin repeat"/>
    <property type="match status" value="1"/>
</dbReference>
<organism evidence="1">
    <name type="scientific">Arion vulgaris</name>
    <dbReference type="NCBI Taxonomy" id="1028688"/>
    <lineage>
        <taxon>Eukaryota</taxon>
        <taxon>Metazoa</taxon>
        <taxon>Spiralia</taxon>
        <taxon>Lophotrochozoa</taxon>
        <taxon>Mollusca</taxon>
        <taxon>Gastropoda</taxon>
        <taxon>Heterobranchia</taxon>
        <taxon>Euthyneura</taxon>
        <taxon>Panpulmonata</taxon>
        <taxon>Eupulmonata</taxon>
        <taxon>Stylommatophora</taxon>
        <taxon>Helicina</taxon>
        <taxon>Arionoidea</taxon>
        <taxon>Arionidae</taxon>
        <taxon>Arion</taxon>
    </lineage>
</organism>
<sequence length="111" mass="12910">ACMIQWKDFENRHDQFMIWLKDLESRLRDIDLKANLRDKQGQLDKIKTLQIEVTNRQADLGSLNTAAQELIQMSTDSQVGSQASLLTAKYQAAVASTKELHRRWEQYTQDQ</sequence>
<dbReference type="AlphaFoldDB" id="A0A0B6YZJ1"/>
<gene>
    <name evidence="1" type="primary">ORF43185</name>
</gene>
<dbReference type="Gene3D" id="1.20.58.60">
    <property type="match status" value="1"/>
</dbReference>
<reference evidence="1" key="1">
    <citation type="submission" date="2014-12" db="EMBL/GenBank/DDBJ databases">
        <title>Insight into the proteome of Arion vulgaris.</title>
        <authorList>
            <person name="Aradska J."/>
            <person name="Bulat T."/>
            <person name="Smidak R."/>
            <person name="Sarate P."/>
            <person name="Gangsoo J."/>
            <person name="Sialana F."/>
            <person name="Bilban M."/>
            <person name="Lubec G."/>
        </authorList>
    </citation>
    <scope>NUCLEOTIDE SEQUENCE</scope>
    <source>
        <tissue evidence="1">Skin</tissue>
    </source>
</reference>
<name>A0A0B6YZJ1_9EUPU</name>
<accession>A0A0B6YZJ1</accession>
<proteinExistence type="predicted"/>
<protein>
    <submittedName>
        <fullName evidence="1">Uncharacterized protein</fullName>
    </submittedName>
</protein>
<feature type="non-terminal residue" evidence="1">
    <location>
        <position position="1"/>
    </location>
</feature>
<dbReference type="EMBL" id="HACG01014894">
    <property type="protein sequence ID" value="CEK61759.1"/>
    <property type="molecule type" value="Transcribed_RNA"/>
</dbReference>